<proteinExistence type="predicted"/>
<accession>A0A2U0SE63</accession>
<dbReference type="OrthoDB" id="1628901at2"/>
<dbReference type="EMBL" id="QENQ01000001">
    <property type="protein sequence ID" value="PVX29672.1"/>
    <property type="molecule type" value="Genomic_DNA"/>
</dbReference>
<feature type="transmembrane region" description="Helical" evidence="1">
    <location>
        <begin position="121"/>
        <end position="142"/>
    </location>
</feature>
<feature type="domain" description="Peptidase M56" evidence="2">
    <location>
        <begin position="7"/>
        <end position="300"/>
    </location>
</feature>
<dbReference type="InterPro" id="IPR008756">
    <property type="entry name" value="Peptidase_M56"/>
</dbReference>
<protein>
    <recommendedName>
        <fullName evidence="2">Peptidase M56 domain-containing protein</fullName>
    </recommendedName>
</protein>
<keyword evidence="4" id="KW-1185">Reference proteome</keyword>
<evidence type="ECO:0000259" key="2">
    <source>
        <dbReference type="Pfam" id="PF05569"/>
    </source>
</evidence>
<evidence type="ECO:0000313" key="3">
    <source>
        <dbReference type="EMBL" id="PVX29672.1"/>
    </source>
</evidence>
<evidence type="ECO:0000256" key="1">
    <source>
        <dbReference type="SAM" id="Phobius"/>
    </source>
</evidence>
<name>A0A2U0SE63_9SPHN</name>
<keyword evidence="1" id="KW-0812">Transmembrane</keyword>
<keyword evidence="1" id="KW-0472">Membrane</keyword>
<dbReference type="RefSeq" id="WP_116469106.1">
    <property type="nucleotide sequence ID" value="NZ_QENQ01000001.1"/>
</dbReference>
<evidence type="ECO:0000313" key="4">
    <source>
        <dbReference type="Proteomes" id="UP000245890"/>
    </source>
</evidence>
<dbReference type="PANTHER" id="PTHR34978:SF3">
    <property type="entry name" value="SLR0241 PROTEIN"/>
    <property type="match status" value="1"/>
</dbReference>
<dbReference type="PANTHER" id="PTHR34978">
    <property type="entry name" value="POSSIBLE SENSOR-TRANSDUCER PROTEIN BLAR"/>
    <property type="match status" value="1"/>
</dbReference>
<dbReference type="Proteomes" id="UP000245890">
    <property type="component" value="Unassembled WGS sequence"/>
</dbReference>
<comment type="caution">
    <text evidence="3">The sequence shown here is derived from an EMBL/GenBank/DDBJ whole genome shotgun (WGS) entry which is preliminary data.</text>
</comment>
<reference evidence="3 4" key="1">
    <citation type="submission" date="2018-05" db="EMBL/GenBank/DDBJ databases">
        <title>Description of Sphingomonas pokkalii sp nov, isolated from the rhizosphere of saline tolerant pokkali rice and its draft genome analysis.</title>
        <authorList>
            <person name="Menon R."/>
            <person name="Kumari S."/>
            <person name="Rameshkumar N."/>
        </authorList>
    </citation>
    <scope>NUCLEOTIDE SEQUENCE [LARGE SCALE GENOMIC DNA]</scope>
    <source>
        <strain evidence="3 4">L3B27</strain>
    </source>
</reference>
<dbReference type="CDD" id="cd07341">
    <property type="entry name" value="M56_BlaR1_MecR1_like"/>
    <property type="match status" value="1"/>
</dbReference>
<dbReference type="Pfam" id="PF05569">
    <property type="entry name" value="Peptidase_M56"/>
    <property type="match status" value="1"/>
</dbReference>
<dbReference type="AlphaFoldDB" id="A0A2U0SE63"/>
<dbReference type="InterPro" id="IPR052173">
    <property type="entry name" value="Beta-lactam_resp_regulator"/>
</dbReference>
<organism evidence="3 4">
    <name type="scientific">Sphingomonas pokkalii</name>
    <dbReference type="NCBI Taxonomy" id="2175090"/>
    <lineage>
        <taxon>Bacteria</taxon>
        <taxon>Pseudomonadati</taxon>
        <taxon>Pseudomonadota</taxon>
        <taxon>Alphaproteobacteria</taxon>
        <taxon>Sphingomonadales</taxon>
        <taxon>Sphingomonadaceae</taxon>
        <taxon>Sphingomonas</taxon>
    </lineage>
</organism>
<keyword evidence="1" id="KW-1133">Transmembrane helix</keyword>
<gene>
    <name evidence="3" type="ORF">DD559_10355</name>
</gene>
<sequence>MIGWWIETLLASTLLMLLALALRGPVRRAFGPQLAYALWVLPAARMLLPPLPGQWQLSQWLAPLTRKAEAAPAVAMGVLNPDKLPATIDQGAVITIDLSAGGHHLPAALVAPTPVAAGLNVTLLLLALWAAGALIFLGYHLIAHRRFCRHLLSRARVDRTVAEGRVRVIETDAAHGPLAFGIFRKYVAFPRDFSERYDEVERDLALAHELGHHLRGDLIANWAALIVLAAHWFNPVAWRAFRAFRADQEMACDALVLAGRAQALRHAYGRAIVKSAHGGAVSAACHLHTINDVKGRLRMLSIHRKLSPARIAAGLAGITTVSLTALALTASGSAAAERLRDRVDAAMQMQDVPAAPVAPAAPAAAAAPLAPRAPAAPMAASAPVVPPAPAVPAAPEGPARERHVIRVDRTASDGKAISKMVIVRRDGTRQEIAMPDMAAIQASIPEIRNGNCGKGDGPTVEHRTEGKKRITIVCSDRIAAMSSQAADSQHAAQMAMHSKAMAMNSAVMSLQYARRTIEAQPSLSAAQRAEALAGIDQALAELREEAKDE</sequence>